<accession>A0A7C0Y3F7</accession>
<name>A0A7C0Y3F7_THELI</name>
<dbReference type="Proteomes" id="UP000886210">
    <property type="component" value="Unassembled WGS sequence"/>
</dbReference>
<sequence>MIIALTLPISTQAFGGSTDAEARTQLEAFLTQKGILLIKEFYDLGTVPGMYGSEAHFVAVVIYEPGRENQKVKGLKIEITSGGRFEKKESSFLDQEELQELSDAIQYMIRLALEWQGNNRNYTEVVYSTKGDFSIGFFQNGLRQTAFASSGRISKVVCFFSQVQELKKVKSLVDNAQDLLATK</sequence>
<dbReference type="AlphaFoldDB" id="A0A7C0Y3F7"/>
<proteinExistence type="predicted"/>
<reference evidence="1" key="1">
    <citation type="journal article" date="2020" name="mSystems">
        <title>Genome- and Community-Level Interaction Insights into Carbon Utilization and Element Cycling Functions of Hydrothermarchaeota in Hydrothermal Sediment.</title>
        <authorList>
            <person name="Zhou Z."/>
            <person name="Liu Y."/>
            <person name="Xu W."/>
            <person name="Pan J."/>
            <person name="Luo Z.H."/>
            <person name="Li M."/>
        </authorList>
    </citation>
    <scope>NUCLEOTIDE SEQUENCE [LARGE SCALE GENOMIC DNA]</scope>
    <source>
        <strain evidence="1">HyVt-151</strain>
    </source>
</reference>
<protein>
    <submittedName>
        <fullName evidence="1">Uncharacterized protein</fullName>
    </submittedName>
</protein>
<gene>
    <name evidence="1" type="ORF">ENF72_03030</name>
</gene>
<evidence type="ECO:0000313" key="1">
    <source>
        <dbReference type="EMBL" id="HDD31583.1"/>
    </source>
</evidence>
<comment type="caution">
    <text evidence="1">The sequence shown here is derived from an EMBL/GenBank/DDBJ whole genome shotgun (WGS) entry which is preliminary data.</text>
</comment>
<dbReference type="EMBL" id="DQYG01000129">
    <property type="protein sequence ID" value="HDD31583.1"/>
    <property type="molecule type" value="Genomic_DNA"/>
</dbReference>
<organism evidence="1">
    <name type="scientific">Thermococcus litoralis</name>
    <dbReference type="NCBI Taxonomy" id="2265"/>
    <lineage>
        <taxon>Archaea</taxon>
        <taxon>Methanobacteriati</taxon>
        <taxon>Methanobacteriota</taxon>
        <taxon>Thermococci</taxon>
        <taxon>Thermococcales</taxon>
        <taxon>Thermococcaceae</taxon>
        <taxon>Thermococcus</taxon>
    </lineage>
</organism>